<sequence length="111" mass="12292">VKNVSSFLNAALTLMLPNHPELRIYADFLKCLREHLRALGVVSMYSAIPRYHIYGNENSGPDFVPVLPGSALKCLVYMSLEAISTSVCAAICQYTRVPLAPLKAPRWSLVK</sequence>
<comment type="caution">
    <text evidence="1">The sequence shown here is derived from an EMBL/GenBank/DDBJ whole genome shotgun (WGS) entry which is preliminary data.</text>
</comment>
<dbReference type="Proteomes" id="UP001233172">
    <property type="component" value="Unassembled WGS sequence"/>
</dbReference>
<reference evidence="1" key="2">
    <citation type="submission" date="2023-04" db="EMBL/GenBank/DDBJ databases">
        <authorList>
            <person name="Bu L."/>
            <person name="Lu L."/>
            <person name="Laidemitt M.R."/>
            <person name="Zhang S.M."/>
            <person name="Mutuku M."/>
            <person name="Mkoji G."/>
            <person name="Steinauer M."/>
            <person name="Loker E.S."/>
        </authorList>
    </citation>
    <scope>NUCLEOTIDE SEQUENCE</scope>
    <source>
        <strain evidence="1">KasaAsao</strain>
        <tissue evidence="1">Whole Snail</tissue>
    </source>
</reference>
<keyword evidence="2" id="KW-1185">Reference proteome</keyword>
<evidence type="ECO:0000313" key="2">
    <source>
        <dbReference type="Proteomes" id="UP001233172"/>
    </source>
</evidence>
<proteinExistence type="predicted"/>
<name>A0AAD8AQH4_BIOPF</name>
<organism evidence="1 2">
    <name type="scientific">Biomphalaria pfeifferi</name>
    <name type="common">Bloodfluke planorb</name>
    <name type="synonym">Freshwater snail</name>
    <dbReference type="NCBI Taxonomy" id="112525"/>
    <lineage>
        <taxon>Eukaryota</taxon>
        <taxon>Metazoa</taxon>
        <taxon>Spiralia</taxon>
        <taxon>Lophotrochozoa</taxon>
        <taxon>Mollusca</taxon>
        <taxon>Gastropoda</taxon>
        <taxon>Heterobranchia</taxon>
        <taxon>Euthyneura</taxon>
        <taxon>Panpulmonata</taxon>
        <taxon>Hygrophila</taxon>
        <taxon>Lymnaeoidea</taxon>
        <taxon>Planorbidae</taxon>
        <taxon>Biomphalaria</taxon>
    </lineage>
</organism>
<dbReference type="EMBL" id="JASAOG010000356">
    <property type="protein sequence ID" value="KAK0040072.1"/>
    <property type="molecule type" value="Genomic_DNA"/>
</dbReference>
<dbReference type="AlphaFoldDB" id="A0AAD8AQH4"/>
<accession>A0AAD8AQH4</accession>
<evidence type="ECO:0000313" key="1">
    <source>
        <dbReference type="EMBL" id="KAK0040072.1"/>
    </source>
</evidence>
<gene>
    <name evidence="1" type="ORF">Bpfe_030502</name>
</gene>
<protein>
    <submittedName>
        <fullName evidence="1">Uncharacterized protein</fullName>
    </submittedName>
</protein>
<feature type="non-terminal residue" evidence="1">
    <location>
        <position position="1"/>
    </location>
</feature>
<reference evidence="1" key="1">
    <citation type="journal article" date="2023" name="PLoS Negl. Trop. Dis.">
        <title>A genome sequence for Biomphalaria pfeifferi, the major vector snail for the human-infecting parasite Schistosoma mansoni.</title>
        <authorList>
            <person name="Bu L."/>
            <person name="Lu L."/>
            <person name="Laidemitt M.R."/>
            <person name="Zhang S.M."/>
            <person name="Mutuku M."/>
            <person name="Mkoji G."/>
            <person name="Steinauer M."/>
            <person name="Loker E.S."/>
        </authorList>
    </citation>
    <scope>NUCLEOTIDE SEQUENCE</scope>
    <source>
        <strain evidence="1">KasaAsao</strain>
    </source>
</reference>